<dbReference type="PATRIC" id="fig|866895.3.peg.1468"/>
<name>I0JKY3_HALH3</name>
<evidence type="ECO:0000256" key="1">
    <source>
        <dbReference type="SAM" id="Phobius"/>
    </source>
</evidence>
<keyword evidence="3" id="KW-1185">Reference proteome</keyword>
<feature type="transmembrane region" description="Helical" evidence="1">
    <location>
        <begin position="171"/>
        <end position="193"/>
    </location>
</feature>
<gene>
    <name evidence="2" type="ordered locus">HBHAL_2460</name>
</gene>
<keyword evidence="1" id="KW-0812">Transmembrane</keyword>
<dbReference type="Proteomes" id="UP000007397">
    <property type="component" value="Chromosome"/>
</dbReference>
<feature type="transmembrane region" description="Helical" evidence="1">
    <location>
        <begin position="98"/>
        <end position="122"/>
    </location>
</feature>
<feature type="transmembrane region" description="Helical" evidence="1">
    <location>
        <begin position="205"/>
        <end position="224"/>
    </location>
</feature>
<proteinExistence type="predicted"/>
<organism evidence="2 3">
    <name type="scientific">Halobacillus halophilus (strain ATCC 35676 / DSM 2266 / JCM 20832 / KCTC 3685 / LMG 17431 / NBRC 102448 / NCIMB 2269)</name>
    <name type="common">Sporosarcina halophila</name>
    <dbReference type="NCBI Taxonomy" id="866895"/>
    <lineage>
        <taxon>Bacteria</taxon>
        <taxon>Bacillati</taxon>
        <taxon>Bacillota</taxon>
        <taxon>Bacilli</taxon>
        <taxon>Bacillales</taxon>
        <taxon>Bacillaceae</taxon>
        <taxon>Halobacillus</taxon>
    </lineage>
</organism>
<feature type="transmembrane region" description="Helical" evidence="1">
    <location>
        <begin position="65"/>
        <end position="86"/>
    </location>
</feature>
<sequence>MKSRRTMNQNMQQKGAFFSGVALLVMTLAAFIAHGYFHSSLVIDGDAAATLKNILASPFLFRLEVLGWLIIIITDLIVSWGFYVFLKPFQPGYALLAGWLRLLYTAVLAIAVSHLVIANGIVQTSAADLAHHVMASITAFEAIWSFGLMIFGLHLIAVGLIALGTRKIPKVISILLVLAGISYSFIHFMYGFIPQMERFTGILELILMIPMFIGELGFGIWLLLKGRNLTLDDESYSTILR</sequence>
<feature type="transmembrane region" description="Helical" evidence="1">
    <location>
        <begin position="142"/>
        <end position="164"/>
    </location>
</feature>
<dbReference type="EMBL" id="HE717023">
    <property type="protein sequence ID" value="CCG44803.1"/>
    <property type="molecule type" value="Genomic_DNA"/>
</dbReference>
<evidence type="ECO:0000313" key="2">
    <source>
        <dbReference type="EMBL" id="CCG44803.1"/>
    </source>
</evidence>
<keyword evidence="1" id="KW-0472">Membrane</keyword>
<feature type="transmembrane region" description="Helical" evidence="1">
    <location>
        <begin position="16"/>
        <end position="37"/>
    </location>
</feature>
<dbReference type="eggNOG" id="ENOG502ZCCM">
    <property type="taxonomic scope" value="Bacteria"/>
</dbReference>
<keyword evidence="1" id="KW-1133">Transmembrane helix</keyword>
<dbReference type="Pfam" id="PF14329">
    <property type="entry name" value="DUF4386"/>
    <property type="match status" value="1"/>
</dbReference>
<accession>I0JKY3</accession>
<evidence type="ECO:0008006" key="4">
    <source>
        <dbReference type="Google" id="ProtNLM"/>
    </source>
</evidence>
<dbReference type="KEGG" id="hhd:HBHAL_2460"/>
<dbReference type="AlphaFoldDB" id="I0JKY3"/>
<dbReference type="RefSeq" id="WP_014642704.1">
    <property type="nucleotide sequence ID" value="NC_017668.1"/>
</dbReference>
<dbReference type="HOGENOM" id="CLU_098561_0_0_9"/>
<evidence type="ECO:0000313" key="3">
    <source>
        <dbReference type="Proteomes" id="UP000007397"/>
    </source>
</evidence>
<dbReference type="STRING" id="866895.HBHAL_2460"/>
<dbReference type="InterPro" id="IPR025495">
    <property type="entry name" value="DUF4386"/>
</dbReference>
<protein>
    <recommendedName>
        <fullName evidence="4">DUF4386 domain-containing protein</fullName>
    </recommendedName>
</protein>
<reference evidence="2 3" key="1">
    <citation type="journal article" date="2013" name="Environ. Microbiol.">
        <title>Chloride and organic osmolytes: a hybrid strategy to cope with elevated salinities by the moderately halophilic, chloride-dependent bacterium Halobacillus halophilus.</title>
        <authorList>
            <person name="Saum S.H."/>
            <person name="Pfeiffer F."/>
            <person name="Palm P."/>
            <person name="Rampp M."/>
            <person name="Schuster S.C."/>
            <person name="Muller V."/>
            <person name="Oesterhelt D."/>
        </authorList>
    </citation>
    <scope>NUCLEOTIDE SEQUENCE [LARGE SCALE GENOMIC DNA]</scope>
    <source>
        <strain evidence="3">ATCC 35676 / DSM 2266 / JCM 20832 / KCTC 3685 / LMG 17431 / NBRC 102448 / NCIMB 2269</strain>
    </source>
</reference>